<accession>X1PI88</accession>
<protein>
    <submittedName>
        <fullName evidence="1">Uncharacterized protein</fullName>
    </submittedName>
</protein>
<reference evidence="1" key="1">
    <citation type="journal article" date="2014" name="Front. Microbiol.">
        <title>High frequency of phylogenetically diverse reductive dehalogenase-homologous genes in deep subseafloor sedimentary metagenomes.</title>
        <authorList>
            <person name="Kawai M."/>
            <person name="Futagami T."/>
            <person name="Toyoda A."/>
            <person name="Takaki Y."/>
            <person name="Nishi S."/>
            <person name="Hori S."/>
            <person name="Arai W."/>
            <person name="Tsubouchi T."/>
            <person name="Morono Y."/>
            <person name="Uchiyama I."/>
            <person name="Ito T."/>
            <person name="Fujiyama A."/>
            <person name="Inagaki F."/>
            <person name="Takami H."/>
        </authorList>
    </citation>
    <scope>NUCLEOTIDE SEQUENCE</scope>
    <source>
        <strain evidence="1">Expedition CK06-06</strain>
    </source>
</reference>
<feature type="non-terminal residue" evidence="1">
    <location>
        <position position="1"/>
    </location>
</feature>
<evidence type="ECO:0000313" key="1">
    <source>
        <dbReference type="EMBL" id="GAI42236.1"/>
    </source>
</evidence>
<dbReference type="EMBL" id="BARV01029195">
    <property type="protein sequence ID" value="GAI42236.1"/>
    <property type="molecule type" value="Genomic_DNA"/>
</dbReference>
<proteinExistence type="predicted"/>
<sequence>IGTAILAPTAYGVLKKSPKARAVVSKTLDPREAVKRGEYIAGIIEDPKKIEEIGKEEGWWSTLKTAAKKGGPYAAGAAAIVGVAALAKKPVTTYLEKRKAAKELEALGIPKSTAERQVGLVANDLPRAPMELKQPYVPLPTAMPTAISPIQAPQQQLRSPPIQNIIQIQLR</sequence>
<name>X1PI88_9ZZZZ</name>
<gene>
    <name evidence="1" type="ORF">S06H3_46604</name>
</gene>
<dbReference type="AlphaFoldDB" id="X1PI88"/>
<organism evidence="1">
    <name type="scientific">marine sediment metagenome</name>
    <dbReference type="NCBI Taxonomy" id="412755"/>
    <lineage>
        <taxon>unclassified sequences</taxon>
        <taxon>metagenomes</taxon>
        <taxon>ecological metagenomes</taxon>
    </lineage>
</organism>
<comment type="caution">
    <text evidence="1">The sequence shown here is derived from an EMBL/GenBank/DDBJ whole genome shotgun (WGS) entry which is preliminary data.</text>
</comment>